<name>A0A2P6NHJ7_9EUKA</name>
<proteinExistence type="predicted"/>
<sequence>MSSAQNQLRSMSTQNSPLREPAYHFSTITATKELMKSNRTNTSVAVKNNINKTIKKDSKIKMEANTLEVFFEMPQTPMNTSQYIMSLRVEDETAKTLSEDRMISNSFGSMIGVRYTDRTIPERQPQAPGKERNTRSANGEGATYELLRHFYKDMRHAEQLFMSTTSIRGLMIRISSSDVGETEKQRMRQPDAKKYHSLDQVVEHLRSPKWLALSLYPLLEWSFALVNRERLDCDTMPEHVEPTVISQMSNYIDVDRQILDAPNRLCVQCVSVMSHAHLREEGTPMFYPGWVRPYSVHHSLVRHSPAFIVEALERVDTADDVYLSLYSGQNQSHSLLPEGILAVHHRSFVGLTPDSSIVTSHRQLRDNSV</sequence>
<evidence type="ECO:0000313" key="3">
    <source>
        <dbReference type="Proteomes" id="UP000241769"/>
    </source>
</evidence>
<dbReference type="Proteomes" id="UP000241769">
    <property type="component" value="Unassembled WGS sequence"/>
</dbReference>
<dbReference type="EMBL" id="MDYQ01000082">
    <property type="protein sequence ID" value="PRP83411.1"/>
    <property type="molecule type" value="Genomic_DNA"/>
</dbReference>
<feature type="region of interest" description="Disordered" evidence="1">
    <location>
        <begin position="119"/>
        <end position="139"/>
    </location>
</feature>
<dbReference type="InParanoid" id="A0A2P6NHJ7"/>
<gene>
    <name evidence="2" type="ORF">PROFUN_09184</name>
</gene>
<dbReference type="AlphaFoldDB" id="A0A2P6NHJ7"/>
<evidence type="ECO:0000256" key="1">
    <source>
        <dbReference type="SAM" id="MobiDB-lite"/>
    </source>
</evidence>
<reference evidence="2 3" key="1">
    <citation type="journal article" date="2018" name="Genome Biol. Evol.">
        <title>Multiple Roots of Fruiting Body Formation in Amoebozoa.</title>
        <authorList>
            <person name="Hillmann F."/>
            <person name="Forbes G."/>
            <person name="Novohradska S."/>
            <person name="Ferling I."/>
            <person name="Riege K."/>
            <person name="Groth M."/>
            <person name="Westermann M."/>
            <person name="Marz M."/>
            <person name="Spaller T."/>
            <person name="Winckler T."/>
            <person name="Schaap P."/>
            <person name="Glockner G."/>
        </authorList>
    </citation>
    <scope>NUCLEOTIDE SEQUENCE [LARGE SCALE GENOMIC DNA]</scope>
    <source>
        <strain evidence="2 3">Jena</strain>
    </source>
</reference>
<keyword evidence="3" id="KW-1185">Reference proteome</keyword>
<accession>A0A2P6NHJ7</accession>
<comment type="caution">
    <text evidence="2">The sequence shown here is derived from an EMBL/GenBank/DDBJ whole genome shotgun (WGS) entry which is preliminary data.</text>
</comment>
<organism evidence="2 3">
    <name type="scientific">Planoprotostelium fungivorum</name>
    <dbReference type="NCBI Taxonomy" id="1890364"/>
    <lineage>
        <taxon>Eukaryota</taxon>
        <taxon>Amoebozoa</taxon>
        <taxon>Evosea</taxon>
        <taxon>Variosea</taxon>
        <taxon>Cavosteliida</taxon>
        <taxon>Cavosteliaceae</taxon>
        <taxon>Planoprotostelium</taxon>
    </lineage>
</organism>
<evidence type="ECO:0000313" key="2">
    <source>
        <dbReference type="EMBL" id="PRP83411.1"/>
    </source>
</evidence>
<protein>
    <submittedName>
        <fullName evidence="2">Uncharacterized protein</fullName>
    </submittedName>
</protein>